<name>A0A5D5APQ6_9EURY</name>
<proteinExistence type="predicted"/>
<gene>
    <name evidence="3" type="ORF">FYC77_00930</name>
</gene>
<keyword evidence="2" id="KW-0812">Transmembrane</keyword>
<feature type="region of interest" description="Disordered" evidence="1">
    <location>
        <begin position="104"/>
        <end position="131"/>
    </location>
</feature>
<comment type="caution">
    <text evidence="3">The sequence shown here is derived from an EMBL/GenBank/DDBJ whole genome shotgun (WGS) entry which is preliminary data.</text>
</comment>
<dbReference type="AlphaFoldDB" id="A0A5D5APQ6"/>
<dbReference type="Proteomes" id="UP000324104">
    <property type="component" value="Unassembled WGS sequence"/>
</dbReference>
<feature type="compositionally biased region" description="Basic and acidic residues" evidence="1">
    <location>
        <begin position="119"/>
        <end position="131"/>
    </location>
</feature>
<keyword evidence="4" id="KW-1185">Reference proteome</keyword>
<evidence type="ECO:0000313" key="3">
    <source>
        <dbReference type="EMBL" id="TYT63818.1"/>
    </source>
</evidence>
<keyword evidence="2" id="KW-0472">Membrane</keyword>
<keyword evidence="2" id="KW-1133">Transmembrane helix</keyword>
<evidence type="ECO:0000256" key="1">
    <source>
        <dbReference type="SAM" id="MobiDB-lite"/>
    </source>
</evidence>
<feature type="transmembrane region" description="Helical" evidence="2">
    <location>
        <begin position="15"/>
        <end position="33"/>
    </location>
</feature>
<protein>
    <submittedName>
        <fullName evidence="3">Uncharacterized protein</fullName>
    </submittedName>
</protein>
<reference evidence="3 4" key="1">
    <citation type="submission" date="2019-08" db="EMBL/GenBank/DDBJ databases">
        <title>Archaea genome.</title>
        <authorList>
            <person name="Kajale S."/>
            <person name="Shouche Y."/>
            <person name="Deshpande N."/>
            <person name="Sharma A."/>
        </authorList>
    </citation>
    <scope>NUCLEOTIDE SEQUENCE [LARGE SCALE GENOMIC DNA]</scope>
    <source>
        <strain evidence="3 4">ESP3B_9</strain>
    </source>
</reference>
<evidence type="ECO:0000313" key="4">
    <source>
        <dbReference type="Proteomes" id="UP000324104"/>
    </source>
</evidence>
<dbReference type="RefSeq" id="WP_149079625.1">
    <property type="nucleotide sequence ID" value="NZ_VTAW01000001.1"/>
</dbReference>
<sequence>MSSADSSVSDDTSRWYLLGVAVVFVLLGSSALLRTPSLVSPTTAVGVVAVLAGLVAVLLWRRPGPGAGVDSAGTDSSDDDASDSGVWNAIPRWQYEGRHVESGGLARGEQEQALADIQRQADELSDDPDRK</sequence>
<accession>A0A5D5APQ6</accession>
<evidence type="ECO:0000256" key="2">
    <source>
        <dbReference type="SAM" id="Phobius"/>
    </source>
</evidence>
<dbReference type="EMBL" id="VTAW01000001">
    <property type="protein sequence ID" value="TYT63818.1"/>
    <property type="molecule type" value="Genomic_DNA"/>
</dbReference>
<organism evidence="3 4">
    <name type="scientific">Natrialba swarupiae</name>
    <dbReference type="NCBI Taxonomy" id="2448032"/>
    <lineage>
        <taxon>Archaea</taxon>
        <taxon>Methanobacteriati</taxon>
        <taxon>Methanobacteriota</taxon>
        <taxon>Stenosarchaea group</taxon>
        <taxon>Halobacteria</taxon>
        <taxon>Halobacteriales</taxon>
        <taxon>Natrialbaceae</taxon>
        <taxon>Natrialba</taxon>
    </lineage>
</organism>
<feature type="transmembrane region" description="Helical" evidence="2">
    <location>
        <begin position="39"/>
        <end position="60"/>
    </location>
</feature>